<sequence>MLSAQVIEESSSTTKVRKQSGPSGGGKDKPPKKASENGKDGSLSPAGQSQLRAQQLALVREVEMNWYLKLCDLSHEGTTACITGMPHSFSSEAWF</sequence>
<evidence type="ECO:0000313" key="2">
    <source>
        <dbReference type="EMBL" id="KAF6378516.1"/>
    </source>
</evidence>
<proteinExistence type="predicted"/>
<dbReference type="Proteomes" id="UP000527355">
    <property type="component" value="Unassembled WGS sequence"/>
</dbReference>
<evidence type="ECO:0000313" key="3">
    <source>
        <dbReference type="Proteomes" id="UP000527355"/>
    </source>
</evidence>
<dbReference type="EMBL" id="JABWUV010000002">
    <property type="protein sequence ID" value="KAF6378516.1"/>
    <property type="molecule type" value="Genomic_DNA"/>
</dbReference>
<feature type="compositionally biased region" description="Basic and acidic residues" evidence="1">
    <location>
        <begin position="26"/>
        <end position="39"/>
    </location>
</feature>
<comment type="caution">
    <text evidence="2">The sequence shown here is derived from an EMBL/GenBank/DDBJ whole genome shotgun (WGS) entry which is preliminary data.</text>
</comment>
<dbReference type="AlphaFoldDB" id="A0A7J7ZXC7"/>
<organism evidence="2 3">
    <name type="scientific">Myotis myotis</name>
    <name type="common">Greater mouse-eared bat</name>
    <name type="synonym">Vespertilio myotis</name>
    <dbReference type="NCBI Taxonomy" id="51298"/>
    <lineage>
        <taxon>Eukaryota</taxon>
        <taxon>Metazoa</taxon>
        <taxon>Chordata</taxon>
        <taxon>Craniata</taxon>
        <taxon>Vertebrata</taxon>
        <taxon>Euteleostomi</taxon>
        <taxon>Mammalia</taxon>
        <taxon>Eutheria</taxon>
        <taxon>Laurasiatheria</taxon>
        <taxon>Chiroptera</taxon>
        <taxon>Yangochiroptera</taxon>
        <taxon>Vespertilionidae</taxon>
        <taxon>Myotis</taxon>
    </lineage>
</organism>
<gene>
    <name evidence="2" type="ORF">mMyoMyo1_007123</name>
</gene>
<evidence type="ECO:0000256" key="1">
    <source>
        <dbReference type="SAM" id="MobiDB-lite"/>
    </source>
</evidence>
<protein>
    <submittedName>
        <fullName evidence="2">Uncharacterized protein</fullName>
    </submittedName>
</protein>
<keyword evidence="3" id="KW-1185">Reference proteome</keyword>
<reference evidence="2 3" key="1">
    <citation type="journal article" date="2020" name="Nature">
        <title>Six reference-quality genomes reveal evolution of bat adaptations.</title>
        <authorList>
            <person name="Jebb D."/>
            <person name="Huang Z."/>
            <person name="Pippel M."/>
            <person name="Hughes G.M."/>
            <person name="Lavrichenko K."/>
            <person name="Devanna P."/>
            <person name="Winkler S."/>
            <person name="Jermiin L.S."/>
            <person name="Skirmuntt E.C."/>
            <person name="Katzourakis A."/>
            <person name="Burkitt-Gray L."/>
            <person name="Ray D.A."/>
            <person name="Sullivan K.A.M."/>
            <person name="Roscito J.G."/>
            <person name="Kirilenko B.M."/>
            <person name="Davalos L.M."/>
            <person name="Corthals A.P."/>
            <person name="Power M.L."/>
            <person name="Jones G."/>
            <person name="Ransome R.D."/>
            <person name="Dechmann D.K.N."/>
            <person name="Locatelli A.G."/>
            <person name="Puechmaille S.J."/>
            <person name="Fedrigo O."/>
            <person name="Jarvis E.D."/>
            <person name="Hiller M."/>
            <person name="Vernes S.C."/>
            <person name="Myers E.W."/>
            <person name="Teeling E.C."/>
        </authorList>
    </citation>
    <scope>NUCLEOTIDE SEQUENCE [LARGE SCALE GENOMIC DNA]</scope>
    <source>
        <strain evidence="2">MMyoMyo1</strain>
        <tissue evidence="2">Flight muscle</tissue>
    </source>
</reference>
<feature type="region of interest" description="Disordered" evidence="1">
    <location>
        <begin position="1"/>
        <end position="51"/>
    </location>
</feature>
<name>A0A7J7ZXC7_MYOMY</name>
<accession>A0A7J7ZXC7</accession>